<feature type="domain" description="Peptidase S8/S53" evidence="8">
    <location>
        <begin position="318"/>
        <end position="561"/>
    </location>
</feature>
<accession>A0ABV2VTW5</accession>
<dbReference type="Gene3D" id="3.40.50.200">
    <property type="entry name" value="Peptidase S8/S53 domain"/>
    <property type="match status" value="1"/>
</dbReference>
<evidence type="ECO:0000259" key="8">
    <source>
        <dbReference type="Pfam" id="PF00082"/>
    </source>
</evidence>
<comment type="caution">
    <text evidence="5">Lacks conserved residue(s) required for the propagation of feature annotation.</text>
</comment>
<dbReference type="InterPro" id="IPR015500">
    <property type="entry name" value="Peptidase_S8_subtilisin-rel"/>
</dbReference>
<dbReference type="PROSITE" id="PS51892">
    <property type="entry name" value="SUBTILASE"/>
    <property type="match status" value="1"/>
</dbReference>
<feature type="transmembrane region" description="Helical" evidence="7">
    <location>
        <begin position="140"/>
        <end position="163"/>
    </location>
</feature>
<keyword evidence="7" id="KW-0472">Membrane</keyword>
<feature type="transmembrane region" description="Helical" evidence="7">
    <location>
        <begin position="600"/>
        <end position="620"/>
    </location>
</feature>
<keyword evidence="10" id="KW-1185">Reference proteome</keyword>
<name>A0ABV2VTW5_9ACTN</name>
<organism evidence="9 10">
    <name type="scientific">Micromonospora fulviviridis</name>
    <dbReference type="NCBI Taxonomy" id="47860"/>
    <lineage>
        <taxon>Bacteria</taxon>
        <taxon>Bacillati</taxon>
        <taxon>Actinomycetota</taxon>
        <taxon>Actinomycetes</taxon>
        <taxon>Micromonosporales</taxon>
        <taxon>Micromonosporaceae</taxon>
        <taxon>Micromonospora</taxon>
    </lineage>
</organism>
<dbReference type="PANTHER" id="PTHR43806:SF11">
    <property type="entry name" value="CEREVISIN-RELATED"/>
    <property type="match status" value="1"/>
</dbReference>
<dbReference type="SUPFAM" id="SSF52743">
    <property type="entry name" value="Subtilisin-like"/>
    <property type="match status" value="1"/>
</dbReference>
<keyword evidence="4" id="KW-0720">Serine protease</keyword>
<dbReference type="InterPro" id="IPR036852">
    <property type="entry name" value="Peptidase_S8/S53_dom_sf"/>
</dbReference>
<dbReference type="RefSeq" id="WP_355667754.1">
    <property type="nucleotide sequence ID" value="NZ_JBEXRX010000161.1"/>
</dbReference>
<feature type="region of interest" description="Disordered" evidence="6">
    <location>
        <begin position="574"/>
        <end position="593"/>
    </location>
</feature>
<comment type="similarity">
    <text evidence="1 5">Belongs to the peptidase S8 family.</text>
</comment>
<dbReference type="InterPro" id="IPR000209">
    <property type="entry name" value="Peptidase_S8/S53_dom"/>
</dbReference>
<evidence type="ECO:0000256" key="1">
    <source>
        <dbReference type="ARBA" id="ARBA00011073"/>
    </source>
</evidence>
<feature type="region of interest" description="Disordered" evidence="6">
    <location>
        <begin position="627"/>
        <end position="703"/>
    </location>
</feature>
<proteinExistence type="inferred from homology"/>
<feature type="region of interest" description="Disordered" evidence="6">
    <location>
        <begin position="67"/>
        <end position="102"/>
    </location>
</feature>
<feature type="compositionally biased region" description="Basic and acidic residues" evidence="6">
    <location>
        <begin position="650"/>
        <end position="665"/>
    </location>
</feature>
<keyword evidence="7" id="KW-0812">Transmembrane</keyword>
<feature type="compositionally biased region" description="Low complexity" evidence="6">
    <location>
        <begin position="254"/>
        <end position="288"/>
    </location>
</feature>
<comment type="caution">
    <text evidence="9">The sequence shown here is derived from an EMBL/GenBank/DDBJ whole genome shotgun (WGS) entry which is preliminary data.</text>
</comment>
<dbReference type="PANTHER" id="PTHR43806">
    <property type="entry name" value="PEPTIDASE S8"/>
    <property type="match status" value="1"/>
</dbReference>
<keyword evidence="2" id="KW-0645">Protease</keyword>
<feature type="compositionally biased region" description="Low complexity" evidence="6">
    <location>
        <begin position="77"/>
        <end position="89"/>
    </location>
</feature>
<evidence type="ECO:0000313" key="9">
    <source>
        <dbReference type="EMBL" id="MEU0156223.1"/>
    </source>
</evidence>
<dbReference type="Proteomes" id="UP001550348">
    <property type="component" value="Unassembled WGS sequence"/>
</dbReference>
<dbReference type="PRINTS" id="PR00723">
    <property type="entry name" value="SUBTILISIN"/>
</dbReference>
<sequence>MFCPRPRRMAMSTASSTLRAIPGTWISTTSAVSTFAGLSRIELAVAVPDKPVVQGVPSLTAAKRTRADPVGVGGHRTGPTGTATTTNNTDGRRCARPPPRRRGRAAHRVLLHRQAGQPGHVRVMKRGDLMPANRNLRTRAAVTAALVLAICVGLSVSSVAGAAPSAVPAAAAETVKYYEVKAAYSGKPENLSEIATRFLGDGSRSTEIFELNVGREQPDGASLKDANTLHRGWYLVLPWDAVGDGVQIGELPAKPKSPTKPKSQPTSSPPTGGARPTPTGTPTRGAAGQCATASTVRTGSNWAPLRMAPSQAWARTKGDGVVVAVVDSGVDATLPELTGRVAVGADIVSGSGRGNTDCLGTGTAMAGIIAAQPGQGNSLRGIAPEADILPIRVVTTAPSVTVADQASAIEVAVSAGAKVIALGSYVDIRDPKVAQAVAAAGSHNVVVVAGAPTRAGASAGQPPPGLLRVAGVGVDNKPAADYRPGEVDVVAPGVGIAVLGISGTGGRIGSGTNLAVAFVAGEAALVRAAYPDLNPAQVVQRVKATADKMGNKVPDPTYGWGIINPSAAVNQALRDEQPAAQPPVASGGDGGSSPSAGSTLALVLLVLLGLVAVAAFAFRVRRMVAARAGREPTEDPDPQPAGGGDGSSSRIDDAWRAAVPREKPVDSAGRGAASAAETAADLPATVTAGAPDRPARGADSEQR</sequence>
<feature type="compositionally biased region" description="Low complexity" evidence="6">
    <location>
        <begin position="666"/>
        <end position="685"/>
    </location>
</feature>
<feature type="region of interest" description="Disordered" evidence="6">
    <location>
        <begin position="248"/>
        <end position="298"/>
    </location>
</feature>
<keyword evidence="7" id="KW-1133">Transmembrane helix</keyword>
<evidence type="ECO:0000256" key="5">
    <source>
        <dbReference type="PROSITE-ProRule" id="PRU01240"/>
    </source>
</evidence>
<reference evidence="9 10" key="1">
    <citation type="submission" date="2024-06" db="EMBL/GenBank/DDBJ databases">
        <title>The Natural Products Discovery Center: Release of the First 8490 Sequenced Strains for Exploring Actinobacteria Biosynthetic Diversity.</title>
        <authorList>
            <person name="Kalkreuter E."/>
            <person name="Kautsar S.A."/>
            <person name="Yang D."/>
            <person name="Bader C.D."/>
            <person name="Teijaro C.N."/>
            <person name="Fluegel L."/>
            <person name="Davis C.M."/>
            <person name="Simpson J.R."/>
            <person name="Lauterbach L."/>
            <person name="Steele A.D."/>
            <person name="Gui C."/>
            <person name="Meng S."/>
            <person name="Li G."/>
            <person name="Viehrig K."/>
            <person name="Ye F."/>
            <person name="Su P."/>
            <person name="Kiefer A.F."/>
            <person name="Nichols A."/>
            <person name="Cepeda A.J."/>
            <person name="Yan W."/>
            <person name="Fan B."/>
            <person name="Jiang Y."/>
            <person name="Adhikari A."/>
            <person name="Zheng C.-J."/>
            <person name="Schuster L."/>
            <person name="Cowan T.M."/>
            <person name="Smanski M.J."/>
            <person name="Chevrette M.G."/>
            <person name="De Carvalho L.P.S."/>
            <person name="Shen B."/>
        </authorList>
    </citation>
    <scope>NUCLEOTIDE SEQUENCE [LARGE SCALE GENOMIC DNA]</scope>
    <source>
        <strain evidence="9 10">NPDC006286</strain>
    </source>
</reference>
<dbReference type="EMBL" id="JBEXRX010000161">
    <property type="protein sequence ID" value="MEU0156223.1"/>
    <property type="molecule type" value="Genomic_DNA"/>
</dbReference>
<gene>
    <name evidence="9" type="ORF">ABZ071_30905</name>
</gene>
<dbReference type="Pfam" id="PF00082">
    <property type="entry name" value="Peptidase_S8"/>
    <property type="match status" value="1"/>
</dbReference>
<feature type="compositionally biased region" description="Basic and acidic residues" evidence="6">
    <location>
        <begin position="693"/>
        <end position="703"/>
    </location>
</feature>
<evidence type="ECO:0000256" key="2">
    <source>
        <dbReference type="ARBA" id="ARBA00022670"/>
    </source>
</evidence>
<evidence type="ECO:0000256" key="3">
    <source>
        <dbReference type="ARBA" id="ARBA00022801"/>
    </source>
</evidence>
<dbReference type="CDD" id="cd00306">
    <property type="entry name" value="Peptidases_S8_S53"/>
    <property type="match status" value="1"/>
</dbReference>
<dbReference type="InterPro" id="IPR050131">
    <property type="entry name" value="Peptidase_S8_subtilisin-like"/>
</dbReference>
<evidence type="ECO:0000256" key="6">
    <source>
        <dbReference type="SAM" id="MobiDB-lite"/>
    </source>
</evidence>
<keyword evidence="3" id="KW-0378">Hydrolase</keyword>
<evidence type="ECO:0000313" key="10">
    <source>
        <dbReference type="Proteomes" id="UP001550348"/>
    </source>
</evidence>
<evidence type="ECO:0000256" key="7">
    <source>
        <dbReference type="SAM" id="Phobius"/>
    </source>
</evidence>
<evidence type="ECO:0000256" key="4">
    <source>
        <dbReference type="ARBA" id="ARBA00022825"/>
    </source>
</evidence>
<protein>
    <submittedName>
        <fullName evidence="9">S8 family serine peptidase</fullName>
    </submittedName>
</protein>